<evidence type="ECO:0000256" key="8">
    <source>
        <dbReference type="RuleBase" id="RU365088"/>
    </source>
</evidence>
<dbReference type="PROSITE" id="PS50850">
    <property type="entry name" value="MFS"/>
    <property type="match status" value="1"/>
</dbReference>
<dbReference type="Pfam" id="PF07690">
    <property type="entry name" value="MFS_1"/>
    <property type="match status" value="1"/>
</dbReference>
<dbReference type="GO" id="GO:0042910">
    <property type="term" value="F:xenobiotic transmembrane transporter activity"/>
    <property type="evidence" value="ECO:0007669"/>
    <property type="project" value="InterPro"/>
</dbReference>
<reference evidence="10 11" key="1">
    <citation type="submission" date="2016-10" db="EMBL/GenBank/DDBJ databases">
        <authorList>
            <person name="de Groot N.N."/>
        </authorList>
    </citation>
    <scope>NUCLEOTIDE SEQUENCE [LARGE SCALE GENOMIC DNA]</scope>
    <source>
        <strain evidence="10 11">CGMCC 1.9167</strain>
    </source>
</reference>
<comment type="caution">
    <text evidence="8">Lacks conserved residue(s) required for the propagation of feature annotation.</text>
</comment>
<keyword evidence="4" id="KW-1003">Cell membrane</keyword>
<sequence>MGALATNVILPVFPGMSVGLGVDTRDLGLTLSSFFIAFAVGQLFVGPLADRFGRKPLVVGGLAIFIVGSAVCALSPTLDILILGRIIQALGACAAFVLARAIARDLFDGEALARALALIMIAMAAAPGFSPLVGTGLGALLGWRFIFAGVALFGLALGIFYVRSMGETQPSGARQPLRIRAVLVAYGALARDRRFIYPALSVSLTLGMLYAFFASAPAILIGELGLTGLQLSLYFAATVFIVFGAGFLAPKLARRWGQAWIAMIGAVIALAGSLLILTQAATPTLMSITSGLGLFLLGMGFVNPLGTAIALQPFKHNAGLASALQGFLQMACAAIGSTAASVLPLPPALALAATMTAGSALALLVFIPVIAHRPRNKVALS</sequence>
<dbReference type="InterPro" id="IPR050189">
    <property type="entry name" value="MFS_Efflux_Transporters"/>
</dbReference>
<feature type="transmembrane region" description="Helical" evidence="8">
    <location>
        <begin position="27"/>
        <end position="45"/>
    </location>
</feature>
<evidence type="ECO:0000256" key="7">
    <source>
        <dbReference type="ARBA" id="ARBA00023136"/>
    </source>
</evidence>
<dbReference type="OrthoDB" id="9814303at2"/>
<evidence type="ECO:0000313" key="10">
    <source>
        <dbReference type="EMBL" id="SFR44697.1"/>
    </source>
</evidence>
<dbReference type="PROSITE" id="PS00216">
    <property type="entry name" value="SUGAR_TRANSPORT_1"/>
    <property type="match status" value="1"/>
</dbReference>
<dbReference type="GO" id="GO:0005886">
    <property type="term" value="C:plasma membrane"/>
    <property type="evidence" value="ECO:0007669"/>
    <property type="project" value="UniProtKB-SubCell"/>
</dbReference>
<evidence type="ECO:0000256" key="1">
    <source>
        <dbReference type="ARBA" id="ARBA00004651"/>
    </source>
</evidence>
<feature type="transmembrane region" description="Helical" evidence="8">
    <location>
        <begin position="111"/>
        <end position="129"/>
    </location>
</feature>
<keyword evidence="7 8" id="KW-0472">Membrane</keyword>
<keyword evidence="11" id="KW-1185">Reference proteome</keyword>
<dbReference type="InterPro" id="IPR020846">
    <property type="entry name" value="MFS_dom"/>
</dbReference>
<feature type="transmembrane region" description="Helical" evidence="8">
    <location>
        <begin position="141"/>
        <end position="162"/>
    </location>
</feature>
<feature type="transmembrane region" description="Helical" evidence="8">
    <location>
        <begin position="82"/>
        <end position="99"/>
    </location>
</feature>
<comment type="similarity">
    <text evidence="2 8">Belongs to the major facilitator superfamily. Bcr/CmlA family.</text>
</comment>
<keyword evidence="5 8" id="KW-0812">Transmembrane</keyword>
<evidence type="ECO:0000259" key="9">
    <source>
        <dbReference type="PROSITE" id="PS50850"/>
    </source>
</evidence>
<dbReference type="InterPro" id="IPR005829">
    <property type="entry name" value="Sugar_transporter_CS"/>
</dbReference>
<protein>
    <recommendedName>
        <fullName evidence="8">Bcr/CflA family efflux transporter</fullName>
    </recommendedName>
</protein>
<dbReference type="GO" id="GO:1990961">
    <property type="term" value="P:xenobiotic detoxification by transmembrane export across the plasma membrane"/>
    <property type="evidence" value="ECO:0007669"/>
    <property type="project" value="InterPro"/>
</dbReference>
<comment type="subcellular location">
    <subcellularLocation>
        <location evidence="8">Cell inner membrane</location>
        <topology evidence="8">Multi-pass membrane protein</topology>
    </subcellularLocation>
    <subcellularLocation>
        <location evidence="1">Cell membrane</location>
        <topology evidence="1">Multi-pass membrane protein</topology>
    </subcellularLocation>
</comment>
<dbReference type="PANTHER" id="PTHR43124:SF3">
    <property type="entry name" value="CHLORAMPHENICOL EFFLUX PUMP RV0191"/>
    <property type="match status" value="1"/>
</dbReference>
<dbReference type="InterPro" id="IPR036259">
    <property type="entry name" value="MFS_trans_sf"/>
</dbReference>
<dbReference type="STRING" id="650891.SAMN05216203_0397"/>
<dbReference type="InterPro" id="IPR011701">
    <property type="entry name" value="MFS"/>
</dbReference>
<dbReference type="InterPro" id="IPR004812">
    <property type="entry name" value="Efflux_drug-R_Bcr/CmlA"/>
</dbReference>
<keyword evidence="6 8" id="KW-1133">Transmembrane helix</keyword>
<feature type="transmembrane region" description="Helical" evidence="8">
    <location>
        <begin position="349"/>
        <end position="371"/>
    </location>
</feature>
<evidence type="ECO:0000256" key="5">
    <source>
        <dbReference type="ARBA" id="ARBA00022692"/>
    </source>
</evidence>
<feature type="transmembrane region" description="Helical" evidence="8">
    <location>
        <begin position="231"/>
        <end position="249"/>
    </location>
</feature>
<proteinExistence type="inferred from homology"/>
<dbReference type="RefSeq" id="WP_092008621.1">
    <property type="nucleotide sequence ID" value="NZ_FOYW01000001.1"/>
</dbReference>
<feature type="transmembrane region" description="Helical" evidence="8">
    <location>
        <begin position="57"/>
        <end position="76"/>
    </location>
</feature>
<feature type="transmembrane region" description="Helical" evidence="8">
    <location>
        <begin position="288"/>
        <end position="311"/>
    </location>
</feature>
<evidence type="ECO:0000256" key="6">
    <source>
        <dbReference type="ARBA" id="ARBA00022989"/>
    </source>
</evidence>
<dbReference type="PANTHER" id="PTHR43124">
    <property type="entry name" value="PURINE EFFLUX PUMP PBUE"/>
    <property type="match status" value="1"/>
</dbReference>
<feature type="transmembrane region" description="Helical" evidence="8">
    <location>
        <begin position="323"/>
        <end position="343"/>
    </location>
</feature>
<evidence type="ECO:0000256" key="2">
    <source>
        <dbReference type="ARBA" id="ARBA00006236"/>
    </source>
</evidence>
<gene>
    <name evidence="10" type="ORF">SAMN05216203_0397</name>
</gene>
<accession>A0A1I6GRL1</accession>
<feature type="transmembrane region" description="Helical" evidence="8">
    <location>
        <begin position="261"/>
        <end position="282"/>
    </location>
</feature>
<evidence type="ECO:0000313" key="11">
    <source>
        <dbReference type="Proteomes" id="UP000198644"/>
    </source>
</evidence>
<dbReference type="Proteomes" id="UP000198644">
    <property type="component" value="Unassembled WGS sequence"/>
</dbReference>
<evidence type="ECO:0000256" key="4">
    <source>
        <dbReference type="ARBA" id="ARBA00022475"/>
    </source>
</evidence>
<feature type="transmembrane region" description="Helical" evidence="8">
    <location>
        <begin position="195"/>
        <end position="219"/>
    </location>
</feature>
<dbReference type="AlphaFoldDB" id="A0A1I6GRL1"/>
<dbReference type="EMBL" id="FOYW01000001">
    <property type="protein sequence ID" value="SFR44697.1"/>
    <property type="molecule type" value="Genomic_DNA"/>
</dbReference>
<evidence type="ECO:0000256" key="3">
    <source>
        <dbReference type="ARBA" id="ARBA00022448"/>
    </source>
</evidence>
<dbReference type="Gene3D" id="1.20.1720.10">
    <property type="entry name" value="Multidrug resistance protein D"/>
    <property type="match status" value="1"/>
</dbReference>
<name>A0A1I6GRL1_9GAMM</name>
<dbReference type="SUPFAM" id="SSF103473">
    <property type="entry name" value="MFS general substrate transporter"/>
    <property type="match status" value="1"/>
</dbReference>
<keyword evidence="3 8" id="KW-0813">Transport</keyword>
<feature type="domain" description="Major facilitator superfamily (MFS) profile" evidence="9">
    <location>
        <begin position="1"/>
        <end position="377"/>
    </location>
</feature>
<dbReference type="NCBIfam" id="TIGR00710">
    <property type="entry name" value="efflux_Bcr_CflA"/>
    <property type="match status" value="1"/>
</dbReference>
<organism evidence="10 11">
    <name type="scientific">Marinobacter daqiaonensis</name>
    <dbReference type="NCBI Taxonomy" id="650891"/>
    <lineage>
        <taxon>Bacteria</taxon>
        <taxon>Pseudomonadati</taxon>
        <taxon>Pseudomonadota</taxon>
        <taxon>Gammaproteobacteria</taxon>
        <taxon>Pseudomonadales</taxon>
        <taxon>Marinobacteraceae</taxon>
        <taxon>Marinobacter</taxon>
    </lineage>
</organism>
<keyword evidence="8" id="KW-0997">Cell inner membrane</keyword>